<dbReference type="Pfam" id="PF13439">
    <property type="entry name" value="Glyco_transf_4"/>
    <property type="match status" value="1"/>
</dbReference>
<feature type="domain" description="Glycosyltransferase subfamily 4-like N-terminal" evidence="4">
    <location>
        <begin position="22"/>
        <end position="196"/>
    </location>
</feature>
<keyword evidence="1" id="KW-0328">Glycosyltransferase</keyword>
<protein>
    <submittedName>
        <fullName evidence="5">Glycosyltransferase involved in cell wall biosynthesis</fullName>
    </submittedName>
</protein>
<dbReference type="PANTHER" id="PTHR45947:SF3">
    <property type="entry name" value="SULFOQUINOVOSYL TRANSFERASE SQD2"/>
    <property type="match status" value="1"/>
</dbReference>
<dbReference type="AlphaFoldDB" id="A0A3D9V526"/>
<dbReference type="InterPro" id="IPR028098">
    <property type="entry name" value="Glyco_trans_4-like_N"/>
</dbReference>
<evidence type="ECO:0000256" key="2">
    <source>
        <dbReference type="ARBA" id="ARBA00022679"/>
    </source>
</evidence>
<evidence type="ECO:0000259" key="3">
    <source>
        <dbReference type="Pfam" id="PF00534"/>
    </source>
</evidence>
<dbReference type="OrthoDB" id="9809227at2"/>
<gene>
    <name evidence="5" type="ORF">DFJ64_2347</name>
</gene>
<sequence>MRIGMVSEHASPLAPLGGADAGGQNVHVAELSRALVRLGHEVVVYTRRDARALPPRVPTADGVVVEHVPAGPPTAISKDDLLPYMGEFGSYLARRWSVWRPDVVHAHFWLSGLATRYAAAAVGVPWAQTFHALGSVKRRHQGAKDPSPPSRLRLEAELVRAADLVVATCAEEVAELRAMGMPEGRAVVVPCGVDLTTFTPDGPVAPRSARPRILSIGRLVERKGVDTVIRALAAVPAAELVVAGGPAPSRLEADPEVRRLRTVAAECGVADRVRFIGRVARDAVPALYRSADVVVSVPWYEPFGMVPLEAMACGVPPVVTAVGGHLDTVVEQVTGRFVPPRDSERLGRVLAELLDDGALRAKLGAAGADRARAAYGWDSVAAQTQAHYARLCAVDPTSSATAAGGEP</sequence>
<dbReference type="GO" id="GO:0016758">
    <property type="term" value="F:hexosyltransferase activity"/>
    <property type="evidence" value="ECO:0007669"/>
    <property type="project" value="TreeGrafter"/>
</dbReference>
<evidence type="ECO:0000259" key="4">
    <source>
        <dbReference type="Pfam" id="PF13439"/>
    </source>
</evidence>
<reference evidence="5 6" key="1">
    <citation type="submission" date="2018-08" db="EMBL/GenBank/DDBJ databases">
        <title>Sequencing the genomes of 1000 actinobacteria strains.</title>
        <authorList>
            <person name="Klenk H.-P."/>
        </authorList>
    </citation>
    <scope>NUCLEOTIDE SEQUENCE [LARGE SCALE GENOMIC DNA]</scope>
    <source>
        <strain evidence="5 6">DSM 22891</strain>
    </source>
</reference>
<name>A0A3D9V526_THECX</name>
<keyword evidence="6" id="KW-1185">Reference proteome</keyword>
<dbReference type="GO" id="GO:1901137">
    <property type="term" value="P:carbohydrate derivative biosynthetic process"/>
    <property type="evidence" value="ECO:0007669"/>
    <property type="project" value="UniProtKB-ARBA"/>
</dbReference>
<evidence type="ECO:0000313" key="5">
    <source>
        <dbReference type="EMBL" id="REF36912.1"/>
    </source>
</evidence>
<dbReference type="InterPro" id="IPR050194">
    <property type="entry name" value="Glycosyltransferase_grp1"/>
</dbReference>
<dbReference type="Gene3D" id="3.40.50.2000">
    <property type="entry name" value="Glycogen Phosphorylase B"/>
    <property type="match status" value="2"/>
</dbReference>
<dbReference type="InterPro" id="IPR001296">
    <property type="entry name" value="Glyco_trans_1"/>
</dbReference>
<evidence type="ECO:0000313" key="6">
    <source>
        <dbReference type="Proteomes" id="UP000256485"/>
    </source>
</evidence>
<comment type="caution">
    <text evidence="5">The sequence shown here is derived from an EMBL/GenBank/DDBJ whole genome shotgun (WGS) entry which is preliminary data.</text>
</comment>
<dbReference type="SUPFAM" id="SSF53756">
    <property type="entry name" value="UDP-Glycosyltransferase/glycogen phosphorylase"/>
    <property type="match status" value="1"/>
</dbReference>
<dbReference type="Proteomes" id="UP000256485">
    <property type="component" value="Unassembled WGS sequence"/>
</dbReference>
<feature type="domain" description="Glycosyl transferase family 1" evidence="3">
    <location>
        <begin position="209"/>
        <end position="368"/>
    </location>
</feature>
<keyword evidence="2 5" id="KW-0808">Transferase</keyword>
<organism evidence="5 6">
    <name type="scientific">Thermasporomyces composti</name>
    <dbReference type="NCBI Taxonomy" id="696763"/>
    <lineage>
        <taxon>Bacteria</taxon>
        <taxon>Bacillati</taxon>
        <taxon>Actinomycetota</taxon>
        <taxon>Actinomycetes</taxon>
        <taxon>Propionibacteriales</taxon>
        <taxon>Nocardioidaceae</taxon>
        <taxon>Thermasporomyces</taxon>
    </lineage>
</organism>
<evidence type="ECO:0000256" key="1">
    <source>
        <dbReference type="ARBA" id="ARBA00022676"/>
    </source>
</evidence>
<dbReference type="PANTHER" id="PTHR45947">
    <property type="entry name" value="SULFOQUINOVOSYL TRANSFERASE SQD2"/>
    <property type="match status" value="1"/>
</dbReference>
<proteinExistence type="predicted"/>
<dbReference type="EMBL" id="QTUC01000001">
    <property type="protein sequence ID" value="REF36912.1"/>
    <property type="molecule type" value="Genomic_DNA"/>
</dbReference>
<accession>A0A3D9V526</accession>
<dbReference type="RefSeq" id="WP_115850461.1">
    <property type="nucleotide sequence ID" value="NZ_QTUC01000001.1"/>
</dbReference>
<dbReference type="Pfam" id="PF00534">
    <property type="entry name" value="Glycos_transf_1"/>
    <property type="match status" value="1"/>
</dbReference>